<dbReference type="EMBL" id="JAHYBZ010000020">
    <property type="protein sequence ID" value="MBW6402037.1"/>
    <property type="molecule type" value="Genomic_DNA"/>
</dbReference>
<dbReference type="InterPro" id="IPR041227">
    <property type="entry name" value="FluMu_N"/>
</dbReference>
<dbReference type="Proteomes" id="UP001196565">
    <property type="component" value="Unassembled WGS sequence"/>
</dbReference>
<proteinExistence type="predicted"/>
<feature type="domain" description="Mu-like prophage FluMu N-terminal" evidence="1">
    <location>
        <begin position="24"/>
        <end position="73"/>
    </location>
</feature>
<evidence type="ECO:0000259" key="1">
    <source>
        <dbReference type="Pfam" id="PF17891"/>
    </source>
</evidence>
<dbReference type="RefSeq" id="WP_219766903.1">
    <property type="nucleotide sequence ID" value="NZ_JAHYBZ010000020.1"/>
</dbReference>
<accession>A0ABS7AIB0</accession>
<dbReference type="SUPFAM" id="SSF160059">
    <property type="entry name" value="PriA/YqbF domain"/>
    <property type="match status" value="1"/>
</dbReference>
<name>A0ABS7AIB0_9PROT</name>
<protein>
    <recommendedName>
        <fullName evidence="1">Mu-like prophage FluMu N-terminal domain-containing protein</fullName>
    </recommendedName>
</protein>
<gene>
    <name evidence="2" type="ORF">KPL78_29595</name>
</gene>
<evidence type="ECO:0000313" key="3">
    <source>
        <dbReference type="Proteomes" id="UP001196565"/>
    </source>
</evidence>
<dbReference type="Gene3D" id="3.40.5.80">
    <property type="match status" value="1"/>
</dbReference>
<dbReference type="Pfam" id="PF17891">
    <property type="entry name" value="FluMu_N"/>
    <property type="match status" value="1"/>
</dbReference>
<evidence type="ECO:0000313" key="2">
    <source>
        <dbReference type="EMBL" id="MBW6402037.1"/>
    </source>
</evidence>
<reference evidence="2 3" key="1">
    <citation type="submission" date="2021-07" db="EMBL/GenBank/DDBJ databases">
        <authorList>
            <person name="So Y."/>
        </authorList>
    </citation>
    <scope>NUCLEOTIDE SEQUENCE [LARGE SCALE GENOMIC DNA]</scope>
    <source>
        <strain evidence="2 3">HJA6</strain>
    </source>
</reference>
<sequence>MAKTPTTTQAEAEKTAPAAATKIVVVHSRGVDGFRRGGRAFQAGRSEHRRDSFDDEQFAAIEAEPLLSVETVDVPAPAPASEQKPEGGQ</sequence>
<organism evidence="2 3">
    <name type="scientific">Roseomonas alba</name>
    <dbReference type="NCBI Taxonomy" id="2846776"/>
    <lineage>
        <taxon>Bacteria</taxon>
        <taxon>Pseudomonadati</taxon>
        <taxon>Pseudomonadota</taxon>
        <taxon>Alphaproteobacteria</taxon>
        <taxon>Acetobacterales</taxon>
        <taxon>Roseomonadaceae</taxon>
        <taxon>Roseomonas</taxon>
    </lineage>
</organism>
<keyword evidence="3" id="KW-1185">Reference proteome</keyword>
<comment type="caution">
    <text evidence="2">The sequence shown here is derived from an EMBL/GenBank/DDBJ whole genome shotgun (WGS) entry which is preliminary data.</text>
</comment>